<dbReference type="InterPro" id="IPR029063">
    <property type="entry name" value="SAM-dependent_MTases_sf"/>
</dbReference>
<comment type="caution">
    <text evidence="2">The sequence shown here is derived from an EMBL/GenBank/DDBJ whole genome shotgun (WGS) entry which is preliminary data.</text>
</comment>
<dbReference type="InterPro" id="IPR052356">
    <property type="entry name" value="Thiol_S-MT"/>
</dbReference>
<evidence type="ECO:0000313" key="2">
    <source>
        <dbReference type="EMBL" id="GAA4904445.1"/>
    </source>
</evidence>
<feature type="domain" description="Methyltransferase type 11" evidence="1">
    <location>
        <begin position="43"/>
        <end position="133"/>
    </location>
</feature>
<protein>
    <recommendedName>
        <fullName evidence="1">Methyltransferase type 11 domain-containing protein</fullName>
    </recommendedName>
</protein>
<dbReference type="Proteomes" id="UP001501436">
    <property type="component" value="Unassembled WGS sequence"/>
</dbReference>
<proteinExistence type="predicted"/>
<reference evidence="3" key="1">
    <citation type="journal article" date="2019" name="Int. J. Syst. Evol. Microbiol.">
        <title>The Global Catalogue of Microorganisms (GCM) 10K type strain sequencing project: providing services to taxonomists for standard genome sequencing and annotation.</title>
        <authorList>
            <consortium name="The Broad Institute Genomics Platform"/>
            <consortium name="The Broad Institute Genome Sequencing Center for Infectious Disease"/>
            <person name="Wu L."/>
            <person name="Ma J."/>
        </authorList>
    </citation>
    <scope>NUCLEOTIDE SEQUENCE [LARGE SCALE GENOMIC DNA]</scope>
    <source>
        <strain evidence="3">JCM 18283</strain>
    </source>
</reference>
<dbReference type="PANTHER" id="PTHR45036:SF1">
    <property type="entry name" value="METHYLTRANSFERASE LIKE 7A"/>
    <property type="match status" value="1"/>
</dbReference>
<dbReference type="RefSeq" id="WP_345329228.1">
    <property type="nucleotide sequence ID" value="NZ_BAABJI010000001.1"/>
</dbReference>
<dbReference type="Gene3D" id="3.40.50.150">
    <property type="entry name" value="Vaccinia Virus protein VP39"/>
    <property type="match status" value="1"/>
</dbReference>
<dbReference type="Pfam" id="PF08241">
    <property type="entry name" value="Methyltransf_11"/>
    <property type="match status" value="1"/>
</dbReference>
<dbReference type="EMBL" id="BAABJI010000001">
    <property type="protein sequence ID" value="GAA4904445.1"/>
    <property type="molecule type" value="Genomic_DNA"/>
</dbReference>
<organism evidence="2 3">
    <name type="scientific">Mucilaginibacter defluvii</name>
    <dbReference type="NCBI Taxonomy" id="1196019"/>
    <lineage>
        <taxon>Bacteria</taxon>
        <taxon>Pseudomonadati</taxon>
        <taxon>Bacteroidota</taxon>
        <taxon>Sphingobacteriia</taxon>
        <taxon>Sphingobacteriales</taxon>
        <taxon>Sphingobacteriaceae</taxon>
        <taxon>Mucilaginibacter</taxon>
    </lineage>
</organism>
<sequence>MSKKTAAFYNYFSFLYPIVDVFLKPQKTVLFKEVNAMPIGKLLEIGVGNGAHFKHYKKHEITGIDTSATMLETARKNRSGNISILEMSGEAIKFSDEAFDYVVLSHVIAVVNNPQLLLAEAYRVLKPGGQVFILNHFTTDNWLRYIDQSFQQIAKLLHFKSVFRIEDIPAIKKFELRKQINLGIASYFKLLIYQKP</sequence>
<evidence type="ECO:0000313" key="3">
    <source>
        <dbReference type="Proteomes" id="UP001501436"/>
    </source>
</evidence>
<gene>
    <name evidence="2" type="ORF">GCM10023313_03780</name>
</gene>
<name>A0ABP9FT95_9SPHI</name>
<dbReference type="PANTHER" id="PTHR45036">
    <property type="entry name" value="METHYLTRANSFERASE LIKE 7B"/>
    <property type="match status" value="1"/>
</dbReference>
<dbReference type="InterPro" id="IPR013216">
    <property type="entry name" value="Methyltransf_11"/>
</dbReference>
<accession>A0ABP9FT95</accession>
<dbReference type="SUPFAM" id="SSF53335">
    <property type="entry name" value="S-adenosyl-L-methionine-dependent methyltransferases"/>
    <property type="match status" value="1"/>
</dbReference>
<keyword evidence="3" id="KW-1185">Reference proteome</keyword>
<evidence type="ECO:0000259" key="1">
    <source>
        <dbReference type="Pfam" id="PF08241"/>
    </source>
</evidence>
<dbReference type="CDD" id="cd02440">
    <property type="entry name" value="AdoMet_MTases"/>
    <property type="match status" value="1"/>
</dbReference>